<gene>
    <name evidence="1" type="ORF">Scep_001883</name>
</gene>
<dbReference type="Proteomes" id="UP001419268">
    <property type="component" value="Unassembled WGS sequence"/>
</dbReference>
<reference evidence="1 2" key="1">
    <citation type="submission" date="2024-01" db="EMBL/GenBank/DDBJ databases">
        <title>Genome assemblies of Stephania.</title>
        <authorList>
            <person name="Yang L."/>
        </authorList>
    </citation>
    <scope>NUCLEOTIDE SEQUENCE [LARGE SCALE GENOMIC DNA]</scope>
    <source>
        <strain evidence="1">JXDWG</strain>
        <tissue evidence="1">Leaf</tissue>
    </source>
</reference>
<accession>A0AAP0L8V3</accession>
<dbReference type="EMBL" id="JBBNAG010000001">
    <property type="protein sequence ID" value="KAK9166692.1"/>
    <property type="molecule type" value="Genomic_DNA"/>
</dbReference>
<dbReference type="AlphaFoldDB" id="A0AAP0L8V3"/>
<protein>
    <submittedName>
        <fullName evidence="1">Uncharacterized protein</fullName>
    </submittedName>
</protein>
<organism evidence="1 2">
    <name type="scientific">Stephania cephalantha</name>
    <dbReference type="NCBI Taxonomy" id="152367"/>
    <lineage>
        <taxon>Eukaryota</taxon>
        <taxon>Viridiplantae</taxon>
        <taxon>Streptophyta</taxon>
        <taxon>Embryophyta</taxon>
        <taxon>Tracheophyta</taxon>
        <taxon>Spermatophyta</taxon>
        <taxon>Magnoliopsida</taxon>
        <taxon>Ranunculales</taxon>
        <taxon>Menispermaceae</taxon>
        <taxon>Menispermoideae</taxon>
        <taxon>Cissampelideae</taxon>
        <taxon>Stephania</taxon>
    </lineage>
</organism>
<comment type="caution">
    <text evidence="1">The sequence shown here is derived from an EMBL/GenBank/DDBJ whole genome shotgun (WGS) entry which is preliminary data.</text>
</comment>
<proteinExistence type="predicted"/>
<evidence type="ECO:0000313" key="2">
    <source>
        <dbReference type="Proteomes" id="UP001419268"/>
    </source>
</evidence>
<sequence>MSQHFIWIEFPSSTHLKHPRTSATAAQSSLHPFFSTNTSTKSFLFTPTPSKFHIERASFAVLSSLIDDIVTSIERALGGGYCPGADAKAKTQPKLLLLLLHLHLVTLHRFFSLGCCWWWLAKHSSLCKYSLLLYHRHSTWSTARLSLTFLSQSKSFELSLLFKH</sequence>
<name>A0AAP0L8V3_9MAGN</name>
<keyword evidence="2" id="KW-1185">Reference proteome</keyword>
<evidence type="ECO:0000313" key="1">
    <source>
        <dbReference type="EMBL" id="KAK9166692.1"/>
    </source>
</evidence>